<feature type="binding site" evidence="4">
    <location>
        <position position="662"/>
    </location>
    <ligand>
        <name>AMP</name>
        <dbReference type="ChEBI" id="CHEBI:456215"/>
    </ligand>
</feature>
<protein>
    <recommendedName>
        <fullName evidence="8">PDEase domain-containing protein</fullName>
    </recommendedName>
</protein>
<dbReference type="PANTHER" id="PTHR11347">
    <property type="entry name" value="CYCLIC NUCLEOTIDE PHOSPHODIESTERASE"/>
    <property type="match status" value="1"/>
</dbReference>
<dbReference type="SMART" id="SM00471">
    <property type="entry name" value="HDc"/>
    <property type="match status" value="1"/>
</dbReference>
<name>A0A0G4HFS6_9ALVE</name>
<feature type="binding site" evidence="5">
    <location>
        <position position="773"/>
    </location>
    <ligand>
        <name>Zn(2+)</name>
        <dbReference type="ChEBI" id="CHEBI:29105"/>
        <label>1</label>
    </ligand>
</feature>
<feature type="binding site" evidence="4">
    <location>
        <position position="825"/>
    </location>
    <ligand>
        <name>AMP</name>
        <dbReference type="ChEBI" id="CHEBI:456215"/>
    </ligand>
</feature>
<evidence type="ECO:0000256" key="4">
    <source>
        <dbReference type="PIRSR" id="PIRSR623088-2"/>
    </source>
</evidence>
<feature type="region of interest" description="Disordered" evidence="6">
    <location>
        <begin position="1333"/>
        <end position="1414"/>
    </location>
</feature>
<feature type="compositionally biased region" description="Basic and acidic residues" evidence="6">
    <location>
        <begin position="926"/>
        <end position="943"/>
    </location>
</feature>
<feature type="transmembrane region" description="Helical" evidence="7">
    <location>
        <begin position="184"/>
        <end position="211"/>
    </location>
</feature>
<dbReference type="Pfam" id="PF00233">
    <property type="entry name" value="PDEase_I"/>
    <property type="match status" value="1"/>
</dbReference>
<dbReference type="InterPro" id="IPR036971">
    <property type="entry name" value="PDEase_catalytic_dom_sf"/>
</dbReference>
<evidence type="ECO:0000256" key="5">
    <source>
        <dbReference type="PIRSR" id="PIRSR623088-3"/>
    </source>
</evidence>
<feature type="binding site" evidence="5">
    <location>
        <position position="662"/>
    </location>
    <ligand>
        <name>Zn(2+)</name>
        <dbReference type="ChEBI" id="CHEBI:29105"/>
        <label>1</label>
    </ligand>
</feature>
<reference evidence="9" key="1">
    <citation type="submission" date="2014-11" db="EMBL/GenBank/DDBJ databases">
        <authorList>
            <person name="Otto D Thomas"/>
            <person name="Naeem Raeece"/>
        </authorList>
    </citation>
    <scope>NUCLEOTIDE SEQUENCE</scope>
</reference>
<evidence type="ECO:0000256" key="1">
    <source>
        <dbReference type="ARBA" id="ARBA00022723"/>
    </source>
</evidence>
<keyword evidence="7" id="KW-1133">Transmembrane helix</keyword>
<feature type="active site" description="Proton donor" evidence="3">
    <location>
        <position position="621"/>
    </location>
</feature>
<dbReference type="InterPro" id="IPR023088">
    <property type="entry name" value="PDEase"/>
</dbReference>
<dbReference type="GO" id="GO:0046872">
    <property type="term" value="F:metal ion binding"/>
    <property type="evidence" value="ECO:0007669"/>
    <property type="project" value="UniProtKB-KW"/>
</dbReference>
<dbReference type="InterPro" id="IPR003607">
    <property type="entry name" value="HD/PDEase_dom"/>
</dbReference>
<feature type="region of interest" description="Disordered" evidence="6">
    <location>
        <begin position="1094"/>
        <end position="1127"/>
    </location>
</feature>
<evidence type="ECO:0000256" key="2">
    <source>
        <dbReference type="ARBA" id="ARBA00022801"/>
    </source>
</evidence>
<proteinExistence type="predicted"/>
<feature type="compositionally biased region" description="Basic and acidic residues" evidence="6">
    <location>
        <begin position="1235"/>
        <end position="1247"/>
    </location>
</feature>
<dbReference type="PROSITE" id="PS51845">
    <property type="entry name" value="PDEASE_I_2"/>
    <property type="match status" value="1"/>
</dbReference>
<sequence>MVGEEAQVLPLPSLQEEEGGEAFARSNGASVAPREGGGSKPRKRPPFNPVWLVFRDPTHEKHYSNLIQEDVAKNTLWLSIVGTAAVIVECLITTGFEQFAYPDMVRVVYLMGCLAVICIFAILAVASRCRPCVPHIEYLVVGGVVALTVITTLLCDRWRVTMIVNPESKAEDLWKQEDFADTSLLLGLVALVLSICIFLPIRFFVVSILTFVPSVTFSITNAFLGSPEGRWSVATSTILTFLINCLTIACRWVVEREMRLTFLQLRESSSDNNSSLLISPAELRGMRSGSFASTPNASPYAFTTVEMLFDSLQKAEKNIGQVSDQLSKSGGANQDLSKKLSASIDGIRMAARQLSRIDTLLRVDVNAAVHIGTRQAASQFGLTVDTEGDRGVADESGGGGGGGGGTRTNGGTGTMATRKSTFGIGAFLERGGSSGRPRSRHSSGFLPFPGDTAGGGQEGGDTEPELLESTKSFIAQNFTRSMLEFSWGERERESSSSAARRLLRPDGLSPAVIKAAAGGLPVGSGDSSSAVGKGKGKTADCLTILHPMLLNHARHLLDGQIGINWNADFFEITRQTNNNPLVYAGVHALSPFQSSPLRIPAGPTVAFLADVQSKYLPNPYHNAQHGAEVCHSTLWLARTVGLLARLTAVEELSLIVATLCHDVGHPGRNASFLINARSDLSILYNDAAILENMHSAVTFQSLAQDRCDILRNLSKEETKTFRSNVIKLILETDMSRHFESLSKFRMTRQDPDFALARKDDQMTTALLCIKAADIGHAAKTWHQHYLYSLAVTEEFFAQGDSEKALGIPIGPLCDRRKHLEVARSQAGFLRVVCLEVFKEVALVERMEAKTKSRSFPHSQTAASVAAGALCAATGVRAFQQRVLRKDTPRGAIPAADAMPSPRLNGAAAVGDGSSSDRGDSPLSRRRGAERENGGHAESTPKKRMGLEVHANCVEQLLKNAKRWEAIGEELEAFQQRRLRSLAVSASSSATSANTRREGDGGIPSPVSASGAVLSLAKGGDSGKPSSSKDPSGVGVGGSDPSLRCVTALQLLVDLSAVRMQRDASERRAALGQKPDSQGILVSMACASREWGRAEKRPKLRRPSCGGGFARSSSSLDDGGGSPLAVGGEGDGLVFGHFEDLVEGPLPALNFHPPATPQREAAIRHMTEPPSKYLEQVAAAADAAASASVCLEGSPTVHVEGEREKSGAGLFIRPHPTPTPSQRGGRREGTTGGGNEEAREREQRDRQGSRAVRFQPEQRRGGGDGKPSPSVGSPRQNLPHLTAITTVPTQTGTRGEGRGLSVSQGGLPSACRQTASALELPLRHLTLASSYRSNSRWQTTQSPSPSPCTPFDPFGRWQDGGVGPSLWPSPLPPADRAVGGDPSGTRLLHRAFSDMQHSRRKRNRTRSVPPHSTQAGASAFSLQLFLDEATAARFDARCLEEESWLRSRTSGLEV</sequence>
<gene>
    <name evidence="9" type="ORF">Cvel_6688</name>
</gene>
<feature type="binding site" evidence="5">
    <location>
        <position position="625"/>
    </location>
    <ligand>
        <name>Zn(2+)</name>
        <dbReference type="ChEBI" id="CHEBI:29105"/>
        <label>1</label>
    </ligand>
</feature>
<evidence type="ECO:0000259" key="8">
    <source>
        <dbReference type="PROSITE" id="PS51845"/>
    </source>
</evidence>
<feature type="binding site" evidence="4">
    <location>
        <position position="773"/>
    </location>
    <ligand>
        <name>AMP</name>
        <dbReference type="ChEBI" id="CHEBI:456215"/>
    </ligand>
</feature>
<keyword evidence="7" id="KW-0472">Membrane</keyword>
<keyword evidence="2" id="KW-0378">Hydrolase</keyword>
<evidence type="ECO:0000256" key="7">
    <source>
        <dbReference type="SAM" id="Phobius"/>
    </source>
</evidence>
<feature type="compositionally biased region" description="Gly residues" evidence="6">
    <location>
        <begin position="396"/>
        <end position="413"/>
    </location>
</feature>
<feature type="compositionally biased region" description="Low complexity" evidence="6">
    <location>
        <begin position="1022"/>
        <end position="1032"/>
    </location>
</feature>
<feature type="binding site" evidence="4">
    <location>
        <begin position="621"/>
        <end position="625"/>
    </location>
    <ligand>
        <name>AMP</name>
        <dbReference type="ChEBI" id="CHEBI:456215"/>
    </ligand>
</feature>
<feature type="binding site" evidence="5">
    <location>
        <position position="662"/>
    </location>
    <ligand>
        <name>Zn(2+)</name>
        <dbReference type="ChEBI" id="CHEBI:29105"/>
        <label>2</label>
    </ligand>
</feature>
<feature type="binding site" evidence="5">
    <location>
        <position position="661"/>
    </location>
    <ligand>
        <name>Zn(2+)</name>
        <dbReference type="ChEBI" id="CHEBI:29105"/>
        <label>1</label>
    </ligand>
</feature>
<feature type="compositionally biased region" description="Low complexity" evidence="6">
    <location>
        <begin position="984"/>
        <end position="993"/>
    </location>
</feature>
<feature type="region of interest" description="Disordered" evidence="6">
    <location>
        <begin position="984"/>
        <end position="1038"/>
    </location>
</feature>
<feature type="compositionally biased region" description="Gly residues" evidence="6">
    <location>
        <begin position="1117"/>
        <end position="1127"/>
    </location>
</feature>
<dbReference type="Gene3D" id="1.10.1300.10">
    <property type="entry name" value="3'5'-cyclic nucleotide phosphodiesterase, catalytic domain"/>
    <property type="match status" value="1"/>
</dbReference>
<dbReference type="CDD" id="cd00077">
    <property type="entry name" value="HDc"/>
    <property type="match status" value="1"/>
</dbReference>
<organism evidence="9">
    <name type="scientific">Chromera velia CCMP2878</name>
    <dbReference type="NCBI Taxonomy" id="1169474"/>
    <lineage>
        <taxon>Eukaryota</taxon>
        <taxon>Sar</taxon>
        <taxon>Alveolata</taxon>
        <taxon>Colpodellida</taxon>
        <taxon>Chromeraceae</taxon>
        <taxon>Chromera</taxon>
    </lineage>
</organism>
<feature type="region of interest" description="Disordered" evidence="6">
    <location>
        <begin position="1191"/>
        <end position="1307"/>
    </location>
</feature>
<feature type="region of interest" description="Disordered" evidence="6">
    <location>
        <begin position="1"/>
        <end position="44"/>
    </location>
</feature>
<feature type="transmembrane region" description="Helical" evidence="7">
    <location>
        <begin position="76"/>
        <end position="96"/>
    </location>
</feature>
<keyword evidence="7" id="KW-0812">Transmembrane</keyword>
<evidence type="ECO:0000256" key="3">
    <source>
        <dbReference type="PIRSR" id="PIRSR623088-1"/>
    </source>
</evidence>
<feature type="domain" description="PDEase" evidence="8">
    <location>
        <begin position="537"/>
        <end position="970"/>
    </location>
</feature>
<dbReference type="GO" id="GO:0007165">
    <property type="term" value="P:signal transduction"/>
    <property type="evidence" value="ECO:0007669"/>
    <property type="project" value="InterPro"/>
</dbReference>
<dbReference type="EMBL" id="CDMZ01002566">
    <property type="protein sequence ID" value="CEM42924.1"/>
    <property type="molecule type" value="Genomic_DNA"/>
</dbReference>
<feature type="region of interest" description="Disordered" evidence="6">
    <location>
        <begin position="387"/>
        <end position="464"/>
    </location>
</feature>
<dbReference type="InterPro" id="IPR002073">
    <property type="entry name" value="PDEase_catalytic_dom"/>
</dbReference>
<evidence type="ECO:0000313" key="9">
    <source>
        <dbReference type="EMBL" id="CEM42924.1"/>
    </source>
</evidence>
<keyword evidence="1 5" id="KW-0479">Metal-binding</keyword>
<dbReference type="SUPFAM" id="SSF109604">
    <property type="entry name" value="HD-domain/PDEase-like"/>
    <property type="match status" value="1"/>
</dbReference>
<dbReference type="PRINTS" id="PR00387">
    <property type="entry name" value="PDIESTERASE1"/>
</dbReference>
<feature type="transmembrane region" description="Helical" evidence="7">
    <location>
        <begin position="108"/>
        <end position="126"/>
    </location>
</feature>
<accession>A0A0G4HFS6</accession>
<dbReference type="GO" id="GO:0004114">
    <property type="term" value="F:3',5'-cyclic-nucleotide phosphodiesterase activity"/>
    <property type="evidence" value="ECO:0007669"/>
    <property type="project" value="InterPro"/>
</dbReference>
<feature type="compositionally biased region" description="Polar residues" evidence="6">
    <location>
        <begin position="1282"/>
        <end position="1292"/>
    </location>
</feature>
<evidence type="ECO:0000256" key="6">
    <source>
        <dbReference type="SAM" id="MobiDB-lite"/>
    </source>
</evidence>
<feature type="region of interest" description="Disordered" evidence="6">
    <location>
        <begin position="889"/>
        <end position="943"/>
    </location>
</feature>
<feature type="transmembrane region" description="Helical" evidence="7">
    <location>
        <begin position="138"/>
        <end position="155"/>
    </location>
</feature>